<dbReference type="InterPro" id="IPR043854">
    <property type="entry name" value="DUF5816"/>
</dbReference>
<sequence>MAELEAHTVSSGKTVFVARDEVERGAKGPFFIVYSTEEAERRWGYRCGNCESFDTAMDTMGRVECNVCSNVRKPEEWDAAHE</sequence>
<reference evidence="1" key="1">
    <citation type="submission" date="2021-07" db="EMBL/GenBank/DDBJ databases">
        <title>Studies on halocins as antimicrobial molecules from haloarchaea.</title>
        <authorList>
            <person name="Kumar S."/>
            <person name="Khare S.K."/>
        </authorList>
    </citation>
    <scope>NUCLEOTIDE SEQUENCE</scope>
    <source>
        <strain evidence="1">NCIM 5678</strain>
    </source>
</reference>
<dbReference type="Proteomes" id="UP001058330">
    <property type="component" value="Chromosome"/>
</dbReference>
<organism evidence="1 2">
    <name type="scientific">Haloferax larsenii</name>
    <dbReference type="NCBI Taxonomy" id="302484"/>
    <lineage>
        <taxon>Archaea</taxon>
        <taxon>Methanobacteriati</taxon>
        <taxon>Methanobacteriota</taxon>
        <taxon>Stenosarchaea group</taxon>
        <taxon>Halobacteria</taxon>
        <taxon>Halobacteriales</taxon>
        <taxon>Haloferacaceae</taxon>
        <taxon>Haloferax</taxon>
    </lineage>
</organism>
<keyword evidence="2" id="KW-1185">Reference proteome</keyword>
<dbReference type="EMBL" id="CP078063">
    <property type="protein sequence ID" value="UVE50226.1"/>
    <property type="molecule type" value="Genomic_DNA"/>
</dbReference>
<dbReference type="RefSeq" id="WP_007543354.1">
    <property type="nucleotide sequence ID" value="NZ_CP078063.1"/>
</dbReference>
<name>A0ABY5RD19_HALLR</name>
<gene>
    <name evidence="1" type="ORF">KU306_15185</name>
</gene>
<dbReference type="Pfam" id="PF19133">
    <property type="entry name" value="DUF5816"/>
    <property type="match status" value="1"/>
</dbReference>
<protein>
    <submittedName>
        <fullName evidence="1">GNAT family acetyltransferase</fullName>
    </submittedName>
</protein>
<proteinExistence type="predicted"/>
<evidence type="ECO:0000313" key="1">
    <source>
        <dbReference type="EMBL" id="UVE50226.1"/>
    </source>
</evidence>
<evidence type="ECO:0000313" key="2">
    <source>
        <dbReference type="Proteomes" id="UP001058330"/>
    </source>
</evidence>
<dbReference type="GeneID" id="74530278"/>
<accession>A0ABY5RD19</accession>